<dbReference type="Gene3D" id="3.40.225.10">
    <property type="entry name" value="Class II aldolase/adducin N-terminal domain"/>
    <property type="match status" value="1"/>
</dbReference>
<evidence type="ECO:0000256" key="2">
    <source>
        <dbReference type="ARBA" id="ARBA00023239"/>
    </source>
</evidence>
<organism evidence="4">
    <name type="scientific">Moorella thermoacetica Y72</name>
    <dbReference type="NCBI Taxonomy" id="1325331"/>
    <lineage>
        <taxon>Bacteria</taxon>
        <taxon>Bacillati</taxon>
        <taxon>Bacillota</taxon>
        <taxon>Clostridia</taxon>
        <taxon>Neomoorellales</taxon>
        <taxon>Neomoorellaceae</taxon>
        <taxon>Neomoorella</taxon>
    </lineage>
</organism>
<accession>A0A0S6UHF5</accession>
<gene>
    <name evidence="4" type="ORF">MTY_1751</name>
</gene>
<name>A0A0S6UHF5_NEOTH</name>
<dbReference type="InterPro" id="IPR050197">
    <property type="entry name" value="Aldolase_class_II_sugar_metab"/>
</dbReference>
<dbReference type="InterPro" id="IPR001303">
    <property type="entry name" value="Aldolase_II/adducin_N"/>
</dbReference>
<evidence type="ECO:0000256" key="1">
    <source>
        <dbReference type="ARBA" id="ARBA00022723"/>
    </source>
</evidence>
<dbReference type="SMART" id="SM01007">
    <property type="entry name" value="Aldolase_II"/>
    <property type="match status" value="1"/>
</dbReference>
<keyword evidence="1" id="KW-0479">Metal-binding</keyword>
<evidence type="ECO:0000259" key="3">
    <source>
        <dbReference type="SMART" id="SM01007"/>
    </source>
</evidence>
<dbReference type="PANTHER" id="PTHR22789:SF0">
    <property type="entry name" value="3-OXO-TETRONATE 4-PHOSPHATE DECARBOXYLASE-RELATED"/>
    <property type="match status" value="1"/>
</dbReference>
<dbReference type="PANTHER" id="PTHR22789">
    <property type="entry name" value="FUCULOSE PHOSPHATE ALDOLASE"/>
    <property type="match status" value="1"/>
</dbReference>
<proteinExistence type="predicted"/>
<dbReference type="GO" id="GO:0046872">
    <property type="term" value="F:metal ion binding"/>
    <property type="evidence" value="ECO:0007669"/>
    <property type="project" value="UniProtKB-KW"/>
</dbReference>
<feature type="domain" description="Class II aldolase/adducin N-terminal" evidence="3">
    <location>
        <begin position="7"/>
        <end position="183"/>
    </location>
</feature>
<dbReference type="AlphaFoldDB" id="A0A0S6UHF5"/>
<dbReference type="GO" id="GO:0019323">
    <property type="term" value="P:pentose catabolic process"/>
    <property type="evidence" value="ECO:0007669"/>
    <property type="project" value="TreeGrafter"/>
</dbReference>
<keyword evidence="2" id="KW-0456">Lyase</keyword>
<protein>
    <submittedName>
        <fullName evidence="4">Ribulose-5-phosphate 4-epimerase and related epimerases and aldolases</fullName>
    </submittedName>
</protein>
<dbReference type="SUPFAM" id="SSF53639">
    <property type="entry name" value="AraD/HMP-PK domain-like"/>
    <property type="match status" value="1"/>
</dbReference>
<dbReference type="GO" id="GO:0005829">
    <property type="term" value="C:cytosol"/>
    <property type="evidence" value="ECO:0007669"/>
    <property type="project" value="TreeGrafter"/>
</dbReference>
<sequence length="207" mass="23055">MLQTLKEQIVEVGRRLYRRGLVNGNEGNISIRLPGDRILTTPTGVSKGFLQADDLVIVDLDGNILEGKQKPSSEVKMHLAAYRARPDIQAAVHAHPRFATTFAVARKNLPITAMPEMVVLVGEVALVPYGTPSTTELVDQFAPYWQGHDAFLLSNHGVLTLGRDIWEALYRMESLEHYASIILASQSLGGPHYLEPENLEKLYRLKQ</sequence>
<dbReference type="RefSeq" id="WP_011392225.1">
    <property type="nucleotide sequence ID" value="NZ_DF238840.1"/>
</dbReference>
<dbReference type="GO" id="GO:0016832">
    <property type="term" value="F:aldehyde-lyase activity"/>
    <property type="evidence" value="ECO:0007669"/>
    <property type="project" value="TreeGrafter"/>
</dbReference>
<reference evidence="4" key="1">
    <citation type="journal article" date="2014" name="Gene">
        <title>Genome-guided analysis of transformation efficiency and carbon dioxide assimilation by Moorella thermoacetica Y72.</title>
        <authorList>
            <person name="Tsukahara K."/>
            <person name="Kita A."/>
            <person name="Nakashimada Y."/>
            <person name="Hoshino T."/>
            <person name="Murakami K."/>
        </authorList>
    </citation>
    <scope>NUCLEOTIDE SEQUENCE [LARGE SCALE GENOMIC DNA]</scope>
    <source>
        <strain evidence="4">Y72</strain>
    </source>
</reference>
<dbReference type="InterPro" id="IPR036409">
    <property type="entry name" value="Aldolase_II/adducin_N_sf"/>
</dbReference>
<dbReference type="EMBL" id="DF238840">
    <property type="protein sequence ID" value="GAF26411.1"/>
    <property type="molecule type" value="Genomic_DNA"/>
</dbReference>
<dbReference type="GeneID" id="45616735"/>
<evidence type="ECO:0000313" key="4">
    <source>
        <dbReference type="EMBL" id="GAF26411.1"/>
    </source>
</evidence>
<dbReference type="Pfam" id="PF00596">
    <property type="entry name" value="Aldolase_II"/>
    <property type="match status" value="1"/>
</dbReference>
<dbReference type="Proteomes" id="UP000063718">
    <property type="component" value="Unassembled WGS sequence"/>
</dbReference>